<feature type="compositionally biased region" description="Polar residues" evidence="1">
    <location>
        <begin position="1"/>
        <end position="12"/>
    </location>
</feature>
<feature type="compositionally biased region" description="Low complexity" evidence="1">
    <location>
        <begin position="181"/>
        <end position="194"/>
    </location>
</feature>
<accession>A0A162V7E1</accession>
<name>A0A162V7E1_PHYB8</name>
<dbReference type="GeneID" id="28990845"/>
<reference evidence="3" key="1">
    <citation type="submission" date="2015-06" db="EMBL/GenBank/DDBJ databases">
        <title>Expansion of signal transduction pathways in fungi by whole-genome duplication.</title>
        <authorList>
            <consortium name="DOE Joint Genome Institute"/>
            <person name="Corrochano L.M."/>
            <person name="Kuo A."/>
            <person name="Marcet-Houben M."/>
            <person name="Polaino S."/>
            <person name="Salamov A."/>
            <person name="Villalobos J.M."/>
            <person name="Alvarez M.I."/>
            <person name="Avalos J."/>
            <person name="Benito E.P."/>
            <person name="Benoit I."/>
            <person name="Burger G."/>
            <person name="Camino L.P."/>
            <person name="Canovas D."/>
            <person name="Cerda-Olmedo E."/>
            <person name="Cheng J.-F."/>
            <person name="Dominguez A."/>
            <person name="Elias M."/>
            <person name="Eslava A.P."/>
            <person name="Glaser F."/>
            <person name="Grimwood J."/>
            <person name="Gutierrez G."/>
            <person name="Heitman J."/>
            <person name="Henrissat B."/>
            <person name="Iturriaga E.A."/>
            <person name="Lang B.F."/>
            <person name="Lavin J.L."/>
            <person name="Lee S."/>
            <person name="Li W."/>
            <person name="Lindquist E."/>
            <person name="Lopez-Garcia S."/>
            <person name="Luque E.M."/>
            <person name="Marcos A.T."/>
            <person name="Martin J."/>
            <person name="McCluskey K."/>
            <person name="Medina H.R."/>
            <person name="Miralles-Duran A."/>
            <person name="Miyazaki A."/>
            <person name="Munoz-Torres E."/>
            <person name="Oguiza J.A."/>
            <person name="Ohm R."/>
            <person name="Olmedo M."/>
            <person name="Orejas M."/>
            <person name="Ortiz-Castellanos L."/>
            <person name="Pisabarro A.G."/>
            <person name="Rodriguez-Romero J."/>
            <person name="Ruiz-Herrera J."/>
            <person name="Ruiz-Vazquez R."/>
            <person name="Sanz C."/>
            <person name="Schackwitz W."/>
            <person name="Schmutz J."/>
            <person name="Shahriari M."/>
            <person name="Shelest E."/>
            <person name="Silva-Franco F."/>
            <person name="Soanes D."/>
            <person name="Syed K."/>
            <person name="Tagua V.G."/>
            <person name="Talbot N.J."/>
            <person name="Thon M."/>
            <person name="De vries R.P."/>
            <person name="Wiebenga A."/>
            <person name="Yadav J.S."/>
            <person name="Braun E.L."/>
            <person name="Baker S."/>
            <person name="Garre V."/>
            <person name="Horwitz B."/>
            <person name="Torres-Martinez S."/>
            <person name="Idnurm A."/>
            <person name="Herrera-Estrella A."/>
            <person name="Gabaldon T."/>
            <person name="Grigoriev I.V."/>
        </authorList>
    </citation>
    <scope>NUCLEOTIDE SEQUENCE [LARGE SCALE GENOMIC DNA]</scope>
    <source>
        <strain evidence="3">NRRL 1555(-)</strain>
    </source>
</reference>
<dbReference type="EMBL" id="KV440971">
    <property type="protein sequence ID" value="OAD80542.1"/>
    <property type="molecule type" value="Genomic_DNA"/>
</dbReference>
<dbReference type="VEuPathDB" id="FungiDB:PHYBLDRAFT_138101"/>
<dbReference type="OrthoDB" id="2272836at2759"/>
<feature type="compositionally biased region" description="Polar residues" evidence="1">
    <location>
        <begin position="18"/>
        <end position="28"/>
    </location>
</feature>
<sequence>MLPLNSGQNSLWSPPLSQPTLHNGTTIPDSTRLSLAELTVGDILEQYKYDADLLKCILIAKAEEDKASRRTAEEVRRAEETNLRAKYIDLELVHMRRASDSPSLIDDFISGSFGSLGVSSEFLPEWPSIQSSQTMSVMSPVVNSLMEHPYEKSPSPTQCLTIQPHSPGTAFEVPFAGLSISTSSSPEPTEVVTVQKNTETAESTEPPPVVALSPPKERSCKRTLSRTRSQRRPGMSVKTSKKNRSATAQPLPQPLPQPPREVEVEEKQLDHGAVMEALRAKIRRSVPSQEELELQATSDQLASMSQTGVLLLDLKNPRKLFPVRRTPASPRVPVARRPRPFTSAHNHVEKLKEEGPINPTPSCKN</sequence>
<proteinExistence type="predicted"/>
<evidence type="ECO:0000256" key="1">
    <source>
        <dbReference type="SAM" id="MobiDB-lite"/>
    </source>
</evidence>
<keyword evidence="3" id="KW-1185">Reference proteome</keyword>
<feature type="compositionally biased region" description="Basic residues" evidence="1">
    <location>
        <begin position="221"/>
        <end position="231"/>
    </location>
</feature>
<evidence type="ECO:0000313" key="3">
    <source>
        <dbReference type="Proteomes" id="UP000077315"/>
    </source>
</evidence>
<dbReference type="InParanoid" id="A0A162V7E1"/>
<dbReference type="Proteomes" id="UP000077315">
    <property type="component" value="Unassembled WGS sequence"/>
</dbReference>
<organism evidence="2 3">
    <name type="scientific">Phycomyces blakesleeanus (strain ATCC 8743b / DSM 1359 / FGSC 10004 / NBRC 33097 / NRRL 1555)</name>
    <dbReference type="NCBI Taxonomy" id="763407"/>
    <lineage>
        <taxon>Eukaryota</taxon>
        <taxon>Fungi</taxon>
        <taxon>Fungi incertae sedis</taxon>
        <taxon>Mucoromycota</taxon>
        <taxon>Mucoromycotina</taxon>
        <taxon>Mucoromycetes</taxon>
        <taxon>Mucorales</taxon>
        <taxon>Phycomycetaceae</taxon>
        <taxon>Phycomyces</taxon>
    </lineage>
</organism>
<dbReference type="STRING" id="763407.A0A162V7E1"/>
<protein>
    <submittedName>
        <fullName evidence="2">Uncharacterized protein</fullName>
    </submittedName>
</protein>
<dbReference type="AlphaFoldDB" id="A0A162V7E1"/>
<feature type="compositionally biased region" description="Low complexity" evidence="1">
    <location>
        <begin position="323"/>
        <end position="333"/>
    </location>
</feature>
<dbReference type="RefSeq" id="XP_018298582.1">
    <property type="nucleotide sequence ID" value="XM_018429939.1"/>
</dbReference>
<evidence type="ECO:0000313" key="2">
    <source>
        <dbReference type="EMBL" id="OAD80542.1"/>
    </source>
</evidence>
<gene>
    <name evidence="2" type="ORF">PHYBLDRAFT_138101</name>
</gene>
<feature type="compositionally biased region" description="Basic and acidic residues" evidence="1">
    <location>
        <begin position="346"/>
        <end position="355"/>
    </location>
</feature>
<feature type="region of interest" description="Disordered" evidence="1">
    <location>
        <begin position="1"/>
        <end position="28"/>
    </location>
</feature>
<feature type="region of interest" description="Disordered" evidence="1">
    <location>
        <begin position="179"/>
        <end position="260"/>
    </location>
</feature>
<feature type="region of interest" description="Disordered" evidence="1">
    <location>
        <begin position="323"/>
        <end position="365"/>
    </location>
</feature>